<evidence type="ECO:0000313" key="1">
    <source>
        <dbReference type="EMBL" id="GAU90498.1"/>
    </source>
</evidence>
<comment type="caution">
    <text evidence="1">The sequence shown here is derived from an EMBL/GenBank/DDBJ whole genome shotgun (WGS) entry which is preliminary data.</text>
</comment>
<organism evidence="1 2">
    <name type="scientific">Ramazzottius varieornatus</name>
    <name type="common">Water bear</name>
    <name type="synonym">Tardigrade</name>
    <dbReference type="NCBI Taxonomy" id="947166"/>
    <lineage>
        <taxon>Eukaryota</taxon>
        <taxon>Metazoa</taxon>
        <taxon>Ecdysozoa</taxon>
        <taxon>Tardigrada</taxon>
        <taxon>Eutardigrada</taxon>
        <taxon>Parachela</taxon>
        <taxon>Hypsibioidea</taxon>
        <taxon>Ramazzottiidae</taxon>
        <taxon>Ramazzottius</taxon>
    </lineage>
</organism>
<evidence type="ECO:0000313" key="2">
    <source>
        <dbReference type="Proteomes" id="UP000186922"/>
    </source>
</evidence>
<evidence type="ECO:0008006" key="3">
    <source>
        <dbReference type="Google" id="ProtNLM"/>
    </source>
</evidence>
<name>A0A1D1UWF8_RAMVA</name>
<dbReference type="OrthoDB" id="1607513at2759"/>
<accession>A0A1D1UWF8</accession>
<protein>
    <recommendedName>
        <fullName evidence="3">DUF659 domain-containing protein</fullName>
    </recommendedName>
</protein>
<dbReference type="Proteomes" id="UP000186922">
    <property type="component" value="Unassembled WGS sequence"/>
</dbReference>
<reference evidence="1 2" key="1">
    <citation type="journal article" date="2016" name="Nat. Commun.">
        <title>Extremotolerant tardigrade genome and improved radiotolerance of human cultured cells by tardigrade-unique protein.</title>
        <authorList>
            <person name="Hashimoto T."/>
            <person name="Horikawa D.D."/>
            <person name="Saito Y."/>
            <person name="Kuwahara H."/>
            <person name="Kozuka-Hata H."/>
            <person name="Shin-I T."/>
            <person name="Minakuchi Y."/>
            <person name="Ohishi K."/>
            <person name="Motoyama A."/>
            <person name="Aizu T."/>
            <person name="Enomoto A."/>
            <person name="Kondo K."/>
            <person name="Tanaka S."/>
            <person name="Hara Y."/>
            <person name="Koshikawa S."/>
            <person name="Sagara H."/>
            <person name="Miura T."/>
            <person name="Yokobori S."/>
            <person name="Miyagawa K."/>
            <person name="Suzuki Y."/>
            <person name="Kubo T."/>
            <person name="Oyama M."/>
            <person name="Kohara Y."/>
            <person name="Fujiyama A."/>
            <person name="Arakawa K."/>
            <person name="Katayama T."/>
            <person name="Toyoda A."/>
            <person name="Kunieda T."/>
        </authorList>
    </citation>
    <scope>NUCLEOTIDE SEQUENCE [LARGE SCALE GENOMIC DNA]</scope>
    <source>
        <strain evidence="1 2">YOKOZUNA-1</strain>
    </source>
</reference>
<dbReference type="EMBL" id="BDGG01000001">
    <property type="protein sequence ID" value="GAU90498.1"/>
    <property type="molecule type" value="Genomic_DNA"/>
</dbReference>
<dbReference type="AlphaFoldDB" id="A0A1D1UWF8"/>
<gene>
    <name evidence="1" type="primary">RvY_02904-1</name>
    <name evidence="1" type="synonym">RvY_02904.1</name>
    <name evidence="1" type="ORF">RvY_02904</name>
</gene>
<sequence length="157" mass="17269">MLDDLSISEAKCADVTFITDAAATMVAAFRVPNRTVMKCITCACHVLNTCLQNAANQKPNSQFKLDDEGPPIFTLNSVMQCVGDILQATSVAVFRLHLSKQSKHSGTQTSTCWSHSSVCTPNSRTFCKKEPKELDFQVLSTSSALWPSYFDLSSRPR</sequence>
<keyword evidence="2" id="KW-1185">Reference proteome</keyword>
<proteinExistence type="predicted"/>